<evidence type="ECO:0000256" key="8">
    <source>
        <dbReference type="ARBA" id="ARBA00035585"/>
    </source>
</evidence>
<dbReference type="EMBL" id="FOGI01000017">
    <property type="protein sequence ID" value="SES47328.1"/>
    <property type="molecule type" value="Genomic_DNA"/>
</dbReference>
<evidence type="ECO:0000256" key="6">
    <source>
        <dbReference type="ARBA" id="ARBA00023303"/>
    </source>
</evidence>
<evidence type="ECO:0000256" key="1">
    <source>
        <dbReference type="ARBA" id="ARBA00004651"/>
    </source>
</evidence>
<dbReference type="GO" id="GO:0062054">
    <property type="term" value="F:fluoride channel activity"/>
    <property type="evidence" value="ECO:0007669"/>
    <property type="project" value="UniProtKB-UniRule"/>
</dbReference>
<dbReference type="Pfam" id="PF02537">
    <property type="entry name" value="CRCB"/>
    <property type="match status" value="1"/>
</dbReference>
<keyword evidence="10" id="KW-0479">Metal-binding</keyword>
<proteinExistence type="inferred from homology"/>
<comment type="catalytic activity">
    <reaction evidence="8">
        <text>fluoride(in) = fluoride(out)</text>
        <dbReference type="Rhea" id="RHEA:76159"/>
        <dbReference type="ChEBI" id="CHEBI:17051"/>
    </reaction>
    <physiologicalReaction direction="left-to-right" evidence="8">
        <dbReference type="Rhea" id="RHEA:76160"/>
    </physiologicalReaction>
</comment>
<dbReference type="GO" id="GO:0046872">
    <property type="term" value="F:metal ion binding"/>
    <property type="evidence" value="ECO:0007669"/>
    <property type="project" value="UniProtKB-KW"/>
</dbReference>
<comment type="subcellular location">
    <subcellularLocation>
        <location evidence="1 10">Cell membrane</location>
        <topology evidence="1 10">Multi-pass membrane protein</topology>
    </subcellularLocation>
</comment>
<evidence type="ECO:0000256" key="4">
    <source>
        <dbReference type="ARBA" id="ARBA00022989"/>
    </source>
</evidence>
<gene>
    <name evidence="10" type="primary">fluC</name>
    <name evidence="10" type="synonym">crcB</name>
    <name evidence="11" type="ORF">SAMN04487818_11742</name>
</gene>
<feature type="transmembrane region" description="Helical" evidence="10">
    <location>
        <begin position="6"/>
        <end position="23"/>
    </location>
</feature>
<sequence>MADRTAVAPVAVVSAGGVIGALARYGAGTAWPSPWTILAVNAVGCLAMGCLVVLVTEVFTAHPLVRPFLGTGVLGGFTTFSAYCADFQRMLGESVPLALLYLVGTLVLALVFVAAGTRITRRLAGVR</sequence>
<keyword evidence="10" id="KW-0406">Ion transport</keyword>
<keyword evidence="10" id="KW-0915">Sodium</keyword>
<keyword evidence="4 10" id="KW-1133">Transmembrane helix</keyword>
<dbReference type="Proteomes" id="UP000199051">
    <property type="component" value="Unassembled WGS sequence"/>
</dbReference>
<keyword evidence="12" id="KW-1185">Reference proteome</keyword>
<dbReference type="InterPro" id="IPR003691">
    <property type="entry name" value="FluC"/>
</dbReference>
<evidence type="ECO:0000256" key="10">
    <source>
        <dbReference type="HAMAP-Rule" id="MF_00454"/>
    </source>
</evidence>
<feature type="binding site" evidence="10">
    <location>
        <position position="75"/>
    </location>
    <ligand>
        <name>Na(+)</name>
        <dbReference type="ChEBI" id="CHEBI:29101"/>
        <note>structural</note>
    </ligand>
</feature>
<evidence type="ECO:0000256" key="3">
    <source>
        <dbReference type="ARBA" id="ARBA00022692"/>
    </source>
</evidence>
<keyword evidence="10" id="KW-0813">Transport</keyword>
<feature type="binding site" evidence="10">
    <location>
        <position position="78"/>
    </location>
    <ligand>
        <name>Na(+)</name>
        <dbReference type="ChEBI" id="CHEBI:29101"/>
        <note>structural</note>
    </ligand>
</feature>
<comment type="activity regulation">
    <text evidence="10">Na(+) is not transported, but it plays an essential structural role and its presence is essential for fluoride channel function.</text>
</comment>
<dbReference type="STRING" id="155974.SAMN04487818_11742"/>
<evidence type="ECO:0000256" key="5">
    <source>
        <dbReference type="ARBA" id="ARBA00023136"/>
    </source>
</evidence>
<organism evidence="11 12">
    <name type="scientific">Actinokineospora terrae</name>
    <dbReference type="NCBI Taxonomy" id="155974"/>
    <lineage>
        <taxon>Bacteria</taxon>
        <taxon>Bacillati</taxon>
        <taxon>Actinomycetota</taxon>
        <taxon>Actinomycetes</taxon>
        <taxon>Pseudonocardiales</taxon>
        <taxon>Pseudonocardiaceae</taxon>
        <taxon>Actinokineospora</taxon>
    </lineage>
</organism>
<keyword evidence="5 10" id="KW-0472">Membrane</keyword>
<feature type="transmembrane region" description="Helical" evidence="10">
    <location>
        <begin position="67"/>
        <end position="85"/>
    </location>
</feature>
<feature type="transmembrane region" description="Helical" evidence="10">
    <location>
        <begin position="97"/>
        <end position="119"/>
    </location>
</feature>
<reference evidence="12" key="1">
    <citation type="submission" date="2016-10" db="EMBL/GenBank/DDBJ databases">
        <authorList>
            <person name="Varghese N."/>
            <person name="Submissions S."/>
        </authorList>
    </citation>
    <scope>NUCLEOTIDE SEQUENCE [LARGE SCALE GENOMIC DNA]</scope>
    <source>
        <strain evidence="12">DSM 44260</strain>
    </source>
</reference>
<keyword evidence="2 10" id="KW-1003">Cell membrane</keyword>
<evidence type="ECO:0000313" key="12">
    <source>
        <dbReference type="Proteomes" id="UP000199051"/>
    </source>
</evidence>
<comment type="function">
    <text evidence="9 10">Fluoride-specific ion channel. Important for reducing fluoride concentration in the cell, thus reducing its toxicity.</text>
</comment>
<dbReference type="HAMAP" id="MF_00454">
    <property type="entry name" value="FluC"/>
    <property type="match status" value="1"/>
</dbReference>
<protein>
    <recommendedName>
        <fullName evidence="10">Fluoride-specific ion channel FluC</fullName>
    </recommendedName>
</protein>
<evidence type="ECO:0000256" key="7">
    <source>
        <dbReference type="ARBA" id="ARBA00035120"/>
    </source>
</evidence>
<evidence type="ECO:0000256" key="2">
    <source>
        <dbReference type="ARBA" id="ARBA00022475"/>
    </source>
</evidence>
<feature type="transmembrane region" description="Helical" evidence="10">
    <location>
        <begin position="35"/>
        <end position="55"/>
    </location>
</feature>
<comment type="similarity">
    <text evidence="7 10">Belongs to the fluoride channel Fluc/FEX (TC 1.A.43) family.</text>
</comment>
<keyword evidence="3 10" id="KW-0812">Transmembrane</keyword>
<accession>A0A1H9XME0</accession>
<evidence type="ECO:0000313" key="11">
    <source>
        <dbReference type="EMBL" id="SES47328.1"/>
    </source>
</evidence>
<evidence type="ECO:0000256" key="9">
    <source>
        <dbReference type="ARBA" id="ARBA00049940"/>
    </source>
</evidence>
<keyword evidence="6 10" id="KW-0407">Ion channel</keyword>
<dbReference type="RefSeq" id="WP_092786320.1">
    <property type="nucleotide sequence ID" value="NZ_FOGI01000017.1"/>
</dbReference>
<name>A0A1H9XME0_9PSEU</name>
<dbReference type="AlphaFoldDB" id="A0A1H9XME0"/>
<dbReference type="GO" id="GO:0140114">
    <property type="term" value="P:cellular detoxification of fluoride"/>
    <property type="evidence" value="ECO:0007669"/>
    <property type="project" value="UniProtKB-UniRule"/>
</dbReference>
<dbReference type="GO" id="GO:0005886">
    <property type="term" value="C:plasma membrane"/>
    <property type="evidence" value="ECO:0007669"/>
    <property type="project" value="UniProtKB-SubCell"/>
</dbReference>